<keyword evidence="4" id="KW-1185">Reference proteome</keyword>
<evidence type="ECO:0000313" key="2">
    <source>
        <dbReference type="EMBL" id="EST43184.1"/>
    </source>
</evidence>
<gene>
    <name evidence="2" type="ORF">SS50377_17125</name>
    <name evidence="3" type="ORF">SS50377_28409</name>
</gene>
<reference evidence="2 3" key="1">
    <citation type="journal article" date="2014" name="PLoS Genet.">
        <title>The Genome of Spironucleus salmonicida Highlights a Fish Pathogen Adapted to Fluctuating Environments.</title>
        <authorList>
            <person name="Xu F."/>
            <person name="Jerlstrom-Hultqvist J."/>
            <person name="Einarsson E."/>
            <person name="Astvaldsson A."/>
            <person name="Svard S.G."/>
            <person name="Andersson J.O."/>
        </authorList>
    </citation>
    <scope>NUCLEOTIDE SEQUENCE</scope>
    <source>
        <strain evidence="3">ATCC 50377</strain>
    </source>
</reference>
<dbReference type="Proteomes" id="UP000018208">
    <property type="component" value="Unassembled WGS sequence"/>
</dbReference>
<dbReference type="AlphaFoldDB" id="V6LR03"/>
<organism evidence="2">
    <name type="scientific">Spironucleus salmonicida</name>
    <dbReference type="NCBI Taxonomy" id="348837"/>
    <lineage>
        <taxon>Eukaryota</taxon>
        <taxon>Metamonada</taxon>
        <taxon>Diplomonadida</taxon>
        <taxon>Hexamitidae</taxon>
        <taxon>Hexamitinae</taxon>
        <taxon>Spironucleus</taxon>
    </lineage>
</organism>
<name>V6LR03_9EUKA</name>
<reference evidence="3" key="2">
    <citation type="submission" date="2020-12" db="EMBL/GenBank/DDBJ databases">
        <title>New Spironucleus salmonicida genome in near-complete chromosomes.</title>
        <authorList>
            <person name="Xu F."/>
            <person name="Kurt Z."/>
            <person name="Jimenez-Gonzalez A."/>
            <person name="Astvaldsson A."/>
            <person name="Andersson J.O."/>
            <person name="Svard S.G."/>
        </authorList>
    </citation>
    <scope>NUCLEOTIDE SEQUENCE</scope>
    <source>
        <strain evidence="3">ATCC 50377</strain>
    </source>
</reference>
<dbReference type="VEuPathDB" id="GiardiaDB:SS50377_28409"/>
<protein>
    <submittedName>
        <fullName evidence="2">Uncharacterized protein</fullName>
    </submittedName>
</protein>
<accession>V6LR03</accession>
<dbReference type="EMBL" id="KI546141">
    <property type="protein sequence ID" value="EST43184.1"/>
    <property type="molecule type" value="Genomic_DNA"/>
</dbReference>
<feature type="region of interest" description="Disordered" evidence="1">
    <location>
        <begin position="253"/>
        <end position="277"/>
    </location>
</feature>
<evidence type="ECO:0000313" key="4">
    <source>
        <dbReference type="Proteomes" id="UP000018208"/>
    </source>
</evidence>
<sequence>MFKLCCAAKQQIPSPSMSIQSDLFEYSINSTEEVKCVEEIDLNDFQAPTISSQTEFLGDIGSQSKDIEVVALDQGENIINEQYVRECENSKEDQILTMESSISSQQEIQSHKDGSVIECEQQQQEPISIEQNTAHLLQEDLIIENTNISDAQVTKSGMSGHLQQLEEDFAIFEENSKPNTEISNQLQEIQHDKSNHNTLVSHIQHQGSAQYSIQLSQDEIYDGHQNVSLEHKQDHVLKSNSVIRSIIEEQVSDIQNKTDSDQEEVFQVKNPPRSPTPKSLNLLDSQVNEQLKHNQEVINKFTELQQKSPSLKLYLQHQQEEDQVSNSPLFIEKELLQPSKLIFNQIPTSHSAVINDQELNYFEDISEIQYRDEIPEQQKINILCSNANLYIKINEKIELIEKDSIYLDNELLQIRINQKYKIQCENKLIYKLRAKMMQSLNSDKEEILLRVSDPQKLIQCIDGIVIQEGSYFYEVQQK</sequence>
<dbReference type="EMBL" id="AUWU02000009">
    <property type="protein sequence ID" value="KAH0569460.1"/>
    <property type="molecule type" value="Genomic_DNA"/>
</dbReference>
<evidence type="ECO:0000313" key="3">
    <source>
        <dbReference type="EMBL" id="KAH0569460.1"/>
    </source>
</evidence>
<evidence type="ECO:0000256" key="1">
    <source>
        <dbReference type="SAM" id="MobiDB-lite"/>
    </source>
</evidence>
<proteinExistence type="predicted"/>